<comment type="similarity">
    <text evidence="2">Belongs to the GerABKC lipoprotein family.</text>
</comment>
<keyword evidence="7" id="KW-0449">Lipoprotein</keyword>
<dbReference type="PROSITE" id="PS51257">
    <property type="entry name" value="PROKAR_LIPOPROTEIN"/>
    <property type="match status" value="1"/>
</dbReference>
<dbReference type="OrthoDB" id="2380468at2"/>
<dbReference type="Gene3D" id="3.30.300.210">
    <property type="entry name" value="Nutrient germinant receptor protein C, domain 3"/>
    <property type="match status" value="1"/>
</dbReference>
<organism evidence="10 11">
    <name type="scientific">Ureibacillus acetophenoni</name>
    <dbReference type="NCBI Taxonomy" id="614649"/>
    <lineage>
        <taxon>Bacteria</taxon>
        <taxon>Bacillati</taxon>
        <taxon>Bacillota</taxon>
        <taxon>Bacilli</taxon>
        <taxon>Bacillales</taxon>
        <taxon>Caryophanaceae</taxon>
        <taxon>Ureibacillus</taxon>
    </lineage>
</organism>
<dbReference type="Pfam" id="PF25198">
    <property type="entry name" value="Spore_GerAC_N"/>
    <property type="match status" value="1"/>
</dbReference>
<evidence type="ECO:0000256" key="6">
    <source>
        <dbReference type="ARBA" id="ARBA00023139"/>
    </source>
</evidence>
<dbReference type="EMBL" id="OBQC01000009">
    <property type="protein sequence ID" value="SOC41013.1"/>
    <property type="molecule type" value="Genomic_DNA"/>
</dbReference>
<proteinExistence type="inferred from homology"/>
<keyword evidence="3" id="KW-0309">Germination</keyword>
<name>A0A285UGX5_9BACL</name>
<evidence type="ECO:0000256" key="7">
    <source>
        <dbReference type="ARBA" id="ARBA00023288"/>
    </source>
</evidence>
<dbReference type="NCBIfam" id="TIGR02887">
    <property type="entry name" value="spore_ger_x_C"/>
    <property type="match status" value="1"/>
</dbReference>
<dbReference type="GO" id="GO:0009847">
    <property type="term" value="P:spore germination"/>
    <property type="evidence" value="ECO:0007669"/>
    <property type="project" value="InterPro"/>
</dbReference>
<dbReference type="PANTHER" id="PTHR35789:SF1">
    <property type="entry name" value="SPORE GERMINATION PROTEIN B3"/>
    <property type="match status" value="1"/>
</dbReference>
<evidence type="ECO:0000259" key="9">
    <source>
        <dbReference type="Pfam" id="PF25198"/>
    </source>
</evidence>
<sequence length="385" mass="44333">MNHWKQIIPLLLLSILLSGCWDSRENERMFYVHGVGIDYKDEQYEVFMQIISFSNVAKSEQVNQDVIQSEVNSAKGNTFTEALFQLYHAIDEEVYWGHLSFFIVTEDLMKKDHINSIINTFTQHTDTRYQTLVYCTDEPLEEFLLALPLLKRSITLTKLADPYNSFEQASYIEPLSMRQLIIQLNEPSYDVKIPYVTMNKDWKTQKGPDESVEISGVGVIAPNQFKGFIKEEKAKGLQWLSHKTTRAQITSKVDSSKEDDFITVVLQGLKVQIEPVIEGKEVKFDITLNTTVSLNSYSESITTADIRETVEKAVKKEIETTFKEGLKRDADIYRLSEILYRSNNKAWSELHTDGKIPLTEKSIHNINIIIDNYDSGRKSFKTTID</sequence>
<comment type="subcellular location">
    <subcellularLocation>
        <location evidence="1">Membrane</location>
        <topology evidence="1">Lipid-anchor</topology>
    </subcellularLocation>
</comment>
<keyword evidence="5" id="KW-0472">Membrane</keyword>
<dbReference type="InterPro" id="IPR046953">
    <property type="entry name" value="Spore_GerAC-like_C"/>
</dbReference>
<feature type="domain" description="Spore germination GerAC-like C-terminal" evidence="8">
    <location>
        <begin position="215"/>
        <end position="351"/>
    </location>
</feature>
<dbReference type="InterPro" id="IPR038501">
    <property type="entry name" value="Spore_GerAC_C_sf"/>
</dbReference>
<reference evidence="11" key="1">
    <citation type="submission" date="2017-08" db="EMBL/GenBank/DDBJ databases">
        <authorList>
            <person name="Varghese N."/>
            <person name="Submissions S."/>
        </authorList>
    </citation>
    <scope>NUCLEOTIDE SEQUENCE [LARGE SCALE GENOMIC DNA]</scope>
    <source>
        <strain evidence="11">JC23</strain>
    </source>
</reference>
<evidence type="ECO:0000313" key="10">
    <source>
        <dbReference type="EMBL" id="SOC41013.1"/>
    </source>
</evidence>
<keyword evidence="4" id="KW-0732">Signal</keyword>
<dbReference type="GO" id="GO:0016020">
    <property type="term" value="C:membrane"/>
    <property type="evidence" value="ECO:0007669"/>
    <property type="project" value="UniProtKB-SubCell"/>
</dbReference>
<evidence type="ECO:0000256" key="3">
    <source>
        <dbReference type="ARBA" id="ARBA00022544"/>
    </source>
</evidence>
<evidence type="ECO:0000256" key="5">
    <source>
        <dbReference type="ARBA" id="ARBA00023136"/>
    </source>
</evidence>
<dbReference type="PANTHER" id="PTHR35789">
    <property type="entry name" value="SPORE GERMINATION PROTEIN B3"/>
    <property type="match status" value="1"/>
</dbReference>
<evidence type="ECO:0000256" key="1">
    <source>
        <dbReference type="ARBA" id="ARBA00004635"/>
    </source>
</evidence>
<dbReference type="RefSeq" id="WP_097149975.1">
    <property type="nucleotide sequence ID" value="NZ_OBQC01000009.1"/>
</dbReference>
<dbReference type="Proteomes" id="UP000219252">
    <property type="component" value="Unassembled WGS sequence"/>
</dbReference>
<dbReference type="AlphaFoldDB" id="A0A285UGX5"/>
<evidence type="ECO:0000256" key="4">
    <source>
        <dbReference type="ARBA" id="ARBA00022729"/>
    </source>
</evidence>
<accession>A0A285UGX5</accession>
<keyword evidence="11" id="KW-1185">Reference proteome</keyword>
<evidence type="ECO:0000256" key="2">
    <source>
        <dbReference type="ARBA" id="ARBA00007886"/>
    </source>
</evidence>
<keyword evidence="6" id="KW-0564">Palmitate</keyword>
<dbReference type="InterPro" id="IPR008844">
    <property type="entry name" value="Spore_GerAC-like"/>
</dbReference>
<dbReference type="Pfam" id="PF05504">
    <property type="entry name" value="Spore_GerAC"/>
    <property type="match status" value="1"/>
</dbReference>
<evidence type="ECO:0000259" key="8">
    <source>
        <dbReference type="Pfam" id="PF05504"/>
    </source>
</evidence>
<dbReference type="InterPro" id="IPR057336">
    <property type="entry name" value="GerAC_N"/>
</dbReference>
<feature type="domain" description="Spore germination protein N-terminal" evidence="9">
    <location>
        <begin position="22"/>
        <end position="197"/>
    </location>
</feature>
<gene>
    <name evidence="10" type="ORF">SAMN05877842_10961</name>
</gene>
<evidence type="ECO:0000313" key="11">
    <source>
        <dbReference type="Proteomes" id="UP000219252"/>
    </source>
</evidence>
<protein>
    <submittedName>
        <fullName evidence="10">Ger(X)C family germination protein</fullName>
    </submittedName>
</protein>